<sequence length="418" mass="44845">MSISLDKLKALRKQAGHADATAKPSSAIPAPSNEDARVSDAAGSAASDAPALSRPVPFAPAHDPAVVGATSVAKPARADVEALPSATSGSLPAAEASAASRLTSLLQGGRPIPRTVEPIRENSVFGWVEQIQHKTATPAPVPAARPTRRVHDGDALRRLLATRNRAVAPASRAERAGALDRELPGREVAPGLRLIEAFLPQPVPQQPLSLAFAKRPEEAVAPQDLLFFDTETTGLAGGTGTRAFMIGAADWRHDPQRGPGLRVRQLLMATMAAEGAMLEAFAAWLAPGTVLSSYNGRCYDAPLLKTRYRLARRGDPLSALDHVDLLFPTRRRYRGTWENCRLTTIERQLLRIQREDDLPGSEAPAAWLAWLRGGSARNLRRVGEHNHQDVVTLAQLFQRLVQAEAEERAAPPPDAIPG</sequence>
<comment type="caution">
    <text evidence="3">The sequence shown here is derived from an EMBL/GenBank/DDBJ whole genome shotgun (WGS) entry which is preliminary data.</text>
</comment>
<evidence type="ECO:0000256" key="1">
    <source>
        <dbReference type="SAM" id="MobiDB-lite"/>
    </source>
</evidence>
<evidence type="ECO:0000313" key="3">
    <source>
        <dbReference type="EMBL" id="MCW4473756.1"/>
    </source>
</evidence>
<dbReference type="PANTHER" id="PTHR38462:SF1">
    <property type="entry name" value="YPRB RIBONUCLEASE H-LIKE DOMAIN-CONTAINING PROTEIN"/>
    <property type="match status" value="1"/>
</dbReference>
<reference evidence="3 4" key="1">
    <citation type="submission" date="2022-10" db="EMBL/GenBank/DDBJ databases">
        <title>Xanthomonas sp. H13-6.</title>
        <authorList>
            <person name="Liu X."/>
            <person name="Deng Z."/>
            <person name="Jiang Y."/>
            <person name="Yu T."/>
            <person name="Ai J."/>
        </authorList>
    </citation>
    <scope>NUCLEOTIDE SEQUENCE [LARGE SCALE GENOMIC DNA]</scope>
    <source>
        <strain evidence="3 4">H13-6</strain>
    </source>
</reference>
<protein>
    <submittedName>
        <fullName evidence="3">Ribonuclease H-like domain-containing protein</fullName>
    </submittedName>
</protein>
<evidence type="ECO:0000313" key="4">
    <source>
        <dbReference type="Proteomes" id="UP001209922"/>
    </source>
</evidence>
<accession>A0ABT3JZ44</accession>
<gene>
    <name evidence="3" type="ORF">OK345_14745</name>
</gene>
<organism evidence="3 4">
    <name type="scientific">Xanthomonas chitinilytica</name>
    <dbReference type="NCBI Taxonomy" id="2989819"/>
    <lineage>
        <taxon>Bacteria</taxon>
        <taxon>Pseudomonadati</taxon>
        <taxon>Pseudomonadota</taxon>
        <taxon>Gammaproteobacteria</taxon>
        <taxon>Lysobacterales</taxon>
        <taxon>Lysobacteraceae</taxon>
        <taxon>Xanthomonas</taxon>
    </lineage>
</organism>
<feature type="domain" description="YprB ribonuclease H-like" evidence="2">
    <location>
        <begin position="226"/>
        <end position="400"/>
    </location>
</feature>
<evidence type="ECO:0000259" key="2">
    <source>
        <dbReference type="Pfam" id="PF13482"/>
    </source>
</evidence>
<dbReference type="InterPro" id="IPR038720">
    <property type="entry name" value="YprB_RNase_H-like_dom"/>
</dbReference>
<proteinExistence type="predicted"/>
<dbReference type="EMBL" id="JAPCHY010000013">
    <property type="protein sequence ID" value="MCW4473756.1"/>
    <property type="molecule type" value="Genomic_DNA"/>
</dbReference>
<name>A0ABT3JZ44_9XANT</name>
<feature type="region of interest" description="Disordered" evidence="1">
    <location>
        <begin position="1"/>
        <end position="57"/>
    </location>
</feature>
<dbReference type="InterPro" id="IPR012337">
    <property type="entry name" value="RNaseH-like_sf"/>
</dbReference>
<dbReference type="RefSeq" id="WP_265128741.1">
    <property type="nucleotide sequence ID" value="NZ_JAPCHY010000013.1"/>
</dbReference>
<dbReference type="Pfam" id="PF13482">
    <property type="entry name" value="RNase_H_2"/>
    <property type="match status" value="1"/>
</dbReference>
<keyword evidence="4" id="KW-1185">Reference proteome</keyword>
<dbReference type="SUPFAM" id="SSF53098">
    <property type="entry name" value="Ribonuclease H-like"/>
    <property type="match status" value="1"/>
</dbReference>
<dbReference type="PANTHER" id="PTHR38462">
    <property type="entry name" value="EXONUCLEASE-LIKE PROTEIN"/>
    <property type="match status" value="1"/>
</dbReference>
<dbReference type="Proteomes" id="UP001209922">
    <property type="component" value="Unassembled WGS sequence"/>
</dbReference>
<feature type="compositionally biased region" description="Low complexity" evidence="1">
    <location>
        <begin position="39"/>
        <end position="51"/>
    </location>
</feature>